<dbReference type="AlphaFoldDB" id="A0A183CP06"/>
<keyword evidence="2" id="KW-1185">Reference proteome</keyword>
<sequence length="25" mass="3135">QQKKRQRDTDQVSGAKRRRDDDERY</sequence>
<reference evidence="3" key="3">
    <citation type="submission" date="2016-06" db="UniProtKB">
        <authorList>
            <consortium name="WormBaseParasite"/>
        </authorList>
    </citation>
    <scope>IDENTIFICATION</scope>
</reference>
<proteinExistence type="predicted"/>
<dbReference type="WBParaSite" id="GPLIN_001461300">
    <property type="protein sequence ID" value="GPLIN_001461300"/>
    <property type="gene ID" value="GPLIN_001461300"/>
</dbReference>
<dbReference type="Proteomes" id="UP000050741">
    <property type="component" value="Unassembled WGS sequence"/>
</dbReference>
<evidence type="ECO:0000313" key="3">
    <source>
        <dbReference type="WBParaSite" id="GPLIN_001461300"/>
    </source>
</evidence>
<protein>
    <submittedName>
        <fullName evidence="3">30S ribosomal protein S12</fullName>
    </submittedName>
</protein>
<evidence type="ECO:0000313" key="2">
    <source>
        <dbReference type="Proteomes" id="UP000050741"/>
    </source>
</evidence>
<organism evidence="2 3">
    <name type="scientific">Globodera pallida</name>
    <name type="common">Potato cyst nematode worm</name>
    <name type="synonym">Heterodera pallida</name>
    <dbReference type="NCBI Taxonomy" id="36090"/>
    <lineage>
        <taxon>Eukaryota</taxon>
        <taxon>Metazoa</taxon>
        <taxon>Ecdysozoa</taxon>
        <taxon>Nematoda</taxon>
        <taxon>Chromadorea</taxon>
        <taxon>Rhabditida</taxon>
        <taxon>Tylenchina</taxon>
        <taxon>Tylenchomorpha</taxon>
        <taxon>Tylenchoidea</taxon>
        <taxon>Heteroderidae</taxon>
        <taxon>Heteroderinae</taxon>
        <taxon>Globodera</taxon>
    </lineage>
</organism>
<evidence type="ECO:0000256" key="1">
    <source>
        <dbReference type="SAM" id="MobiDB-lite"/>
    </source>
</evidence>
<accession>A0A183CP06</accession>
<feature type="region of interest" description="Disordered" evidence="1">
    <location>
        <begin position="1"/>
        <end position="25"/>
    </location>
</feature>
<reference evidence="2" key="1">
    <citation type="submission" date="2013-12" db="EMBL/GenBank/DDBJ databases">
        <authorList>
            <person name="Aslett M."/>
        </authorList>
    </citation>
    <scope>NUCLEOTIDE SEQUENCE [LARGE SCALE GENOMIC DNA]</scope>
    <source>
        <strain evidence="2">Lindley</strain>
    </source>
</reference>
<reference evidence="2" key="2">
    <citation type="submission" date="2014-05" db="EMBL/GenBank/DDBJ databases">
        <title>The genome and life-stage specific transcriptomes of Globodera pallida elucidate key aspects of plant parasitism by a cyst nematode.</title>
        <authorList>
            <person name="Cotton J.A."/>
            <person name="Lilley C.J."/>
            <person name="Jones L.M."/>
            <person name="Kikuchi T."/>
            <person name="Reid A.J."/>
            <person name="Thorpe P."/>
            <person name="Tsai I.J."/>
            <person name="Beasley H."/>
            <person name="Blok V."/>
            <person name="Cock P.J.A."/>
            <person name="Van den Akker S.E."/>
            <person name="Holroyd N."/>
            <person name="Hunt M."/>
            <person name="Mantelin S."/>
            <person name="Naghra H."/>
            <person name="Pain A."/>
            <person name="Palomares-Rius J.E."/>
            <person name="Zarowiecki M."/>
            <person name="Berriman M."/>
            <person name="Jones J.T."/>
            <person name="Urwin P.E."/>
        </authorList>
    </citation>
    <scope>NUCLEOTIDE SEQUENCE [LARGE SCALE GENOMIC DNA]</scope>
    <source>
        <strain evidence="2">Lindley</strain>
    </source>
</reference>
<name>A0A183CP06_GLOPA</name>